<evidence type="ECO:0000256" key="7">
    <source>
        <dbReference type="SAM" id="MobiDB-lite"/>
    </source>
</evidence>
<feature type="region of interest" description="Disordered" evidence="7">
    <location>
        <begin position="58"/>
        <end position="126"/>
    </location>
</feature>
<feature type="transmembrane region" description="Helical" evidence="8">
    <location>
        <begin position="398"/>
        <end position="421"/>
    </location>
</feature>
<feature type="transmembrane region" description="Helical" evidence="8">
    <location>
        <begin position="185"/>
        <end position="204"/>
    </location>
</feature>
<dbReference type="Pfam" id="PF03092">
    <property type="entry name" value="BT1"/>
    <property type="match status" value="1"/>
</dbReference>
<evidence type="ECO:0008006" key="11">
    <source>
        <dbReference type="Google" id="ProtNLM"/>
    </source>
</evidence>
<evidence type="ECO:0000256" key="6">
    <source>
        <dbReference type="ARBA" id="ARBA00023136"/>
    </source>
</evidence>
<evidence type="ECO:0000313" key="9">
    <source>
        <dbReference type="EMBL" id="KAE9227344.1"/>
    </source>
</evidence>
<dbReference type="InterPro" id="IPR036259">
    <property type="entry name" value="MFS_trans_sf"/>
</dbReference>
<feature type="compositionally biased region" description="Low complexity" evidence="7">
    <location>
        <begin position="58"/>
        <end position="71"/>
    </location>
</feature>
<feature type="transmembrane region" description="Helical" evidence="8">
    <location>
        <begin position="428"/>
        <end position="448"/>
    </location>
</feature>
<keyword evidence="4 8" id="KW-0812">Transmembrane</keyword>
<gene>
    <name evidence="9" type="ORF">PF005_g4765</name>
</gene>
<dbReference type="PANTHER" id="PTHR31585:SF6">
    <property type="entry name" value="FOLATE-BIOPTERIN TRANSPORTER 2-RELATED"/>
    <property type="match status" value="1"/>
</dbReference>
<proteinExistence type="inferred from homology"/>
<evidence type="ECO:0000313" key="10">
    <source>
        <dbReference type="Proteomes" id="UP000433483"/>
    </source>
</evidence>
<organism evidence="9 10">
    <name type="scientific">Phytophthora fragariae</name>
    <dbReference type="NCBI Taxonomy" id="53985"/>
    <lineage>
        <taxon>Eukaryota</taxon>
        <taxon>Sar</taxon>
        <taxon>Stramenopiles</taxon>
        <taxon>Oomycota</taxon>
        <taxon>Peronosporomycetes</taxon>
        <taxon>Peronosporales</taxon>
        <taxon>Peronosporaceae</taxon>
        <taxon>Phytophthora</taxon>
    </lineage>
</organism>
<name>A0A6A3Z0Q6_9STRA</name>
<dbReference type="InterPro" id="IPR039309">
    <property type="entry name" value="BT1"/>
</dbReference>
<sequence>MGTIGWNSAPLNTSAHSAMATESVVSPRKRLPRLNLEQHLVPGGGAVLEDDVALSVLPPSSPSTASTASSSDSKKSAAKTKLKAPSPPFEQSCLHERATSRLVSKSGEANDERVSDVSDDSDGDASLSRTQQLRNWLRRLNQTFGSSFLLLVGTVYAVQGFTSFSALAVNYFFKDNLKLQPTESQSLLTVMMVPWGVKPLYGIISDSLPLFGYHRKSYMILCSALGAIATLTLAVPDLITTPLGAVLVLMLNSLSTAVIDVVIDARVVEMSRLDPKYGANDLQSVSWVSMSVGGVLGSFLSGPATHNLGVRGVFCFAAVGPLTILVFSMFMHEPKTTVSKRHFKSSAKRQLRQLKGAICTPVIWMCALWVFLSGAISPGYSQVFFYFSTDVLKFTPEFLGTVSAFGFIFLMVGTMLYNACFKDMSFRLIFFIAQLSLAVVSLLDIVLVTRANLDVGIPDKAFVLGDAVIADVISRLKTMPVMVLCAKLCPKGIEGTLFALLMSISNFSRSVSEFWGALVCAWLGIAKDQYDMLWLAIIFRSALKVIPIFFLFLIPATDPQEIVDELDFSSPAHGDASKDNFEDEEGEGDDEHSEICLLLYYEVQQLDKWFVRDSYRSGFLQLLHRRTIWRWFLYYISTSTV</sequence>
<dbReference type="Gene3D" id="1.20.1250.20">
    <property type="entry name" value="MFS general substrate transporter like domains"/>
    <property type="match status" value="1"/>
</dbReference>
<evidence type="ECO:0000256" key="4">
    <source>
        <dbReference type="ARBA" id="ARBA00022692"/>
    </source>
</evidence>
<feature type="transmembrane region" description="Helical" evidence="8">
    <location>
        <begin position="216"/>
        <end position="235"/>
    </location>
</feature>
<dbReference type="NCBIfam" id="TIGR00788">
    <property type="entry name" value="fbt"/>
    <property type="match status" value="1"/>
</dbReference>
<dbReference type="SUPFAM" id="SSF103473">
    <property type="entry name" value="MFS general substrate transporter"/>
    <property type="match status" value="1"/>
</dbReference>
<dbReference type="GO" id="GO:0016020">
    <property type="term" value="C:membrane"/>
    <property type="evidence" value="ECO:0007669"/>
    <property type="project" value="UniProtKB-SubCell"/>
</dbReference>
<comment type="similarity">
    <text evidence="2">Belongs to the major facilitator superfamily. Folate-biopterin transporter (TC 2.A.71) family.</text>
</comment>
<keyword evidence="6 8" id="KW-0472">Membrane</keyword>
<keyword evidence="5 8" id="KW-1133">Transmembrane helix</keyword>
<evidence type="ECO:0000256" key="1">
    <source>
        <dbReference type="ARBA" id="ARBA00004141"/>
    </source>
</evidence>
<accession>A0A6A3Z0Q6</accession>
<comment type="caution">
    <text evidence="9">The sequence shown here is derived from an EMBL/GenBank/DDBJ whole genome shotgun (WGS) entry which is preliminary data.</text>
</comment>
<keyword evidence="10" id="KW-1185">Reference proteome</keyword>
<dbReference type="CDD" id="cd17484">
    <property type="entry name" value="MFS_FBT"/>
    <property type="match status" value="1"/>
</dbReference>
<evidence type="ECO:0000256" key="2">
    <source>
        <dbReference type="ARBA" id="ARBA00007015"/>
    </source>
</evidence>
<protein>
    <recommendedName>
        <fullName evidence="11">Major facilitator superfamily (MFS) profile domain-containing protein</fullName>
    </recommendedName>
</protein>
<feature type="transmembrane region" description="Helical" evidence="8">
    <location>
        <begin position="308"/>
        <end position="332"/>
    </location>
</feature>
<dbReference type="EMBL" id="QXGB01000157">
    <property type="protein sequence ID" value="KAE9227344.1"/>
    <property type="molecule type" value="Genomic_DNA"/>
</dbReference>
<dbReference type="InterPro" id="IPR004324">
    <property type="entry name" value="FBT"/>
</dbReference>
<reference evidence="9 10" key="1">
    <citation type="submission" date="2018-08" db="EMBL/GenBank/DDBJ databases">
        <title>Genomic investigation of the strawberry pathogen Phytophthora fragariae indicates pathogenicity is determined by transcriptional variation in three key races.</title>
        <authorList>
            <person name="Adams T.M."/>
            <person name="Armitage A.D."/>
            <person name="Sobczyk M.K."/>
            <person name="Bates H.J."/>
            <person name="Dunwell J.M."/>
            <person name="Nellist C.F."/>
            <person name="Harrison R.J."/>
        </authorList>
    </citation>
    <scope>NUCLEOTIDE SEQUENCE [LARGE SCALE GENOMIC DNA]</scope>
    <source>
        <strain evidence="9 10">NOV-27</strain>
    </source>
</reference>
<feature type="transmembrane region" description="Helical" evidence="8">
    <location>
        <begin position="532"/>
        <end position="554"/>
    </location>
</feature>
<evidence type="ECO:0000256" key="3">
    <source>
        <dbReference type="ARBA" id="ARBA00022448"/>
    </source>
</evidence>
<dbReference type="PANTHER" id="PTHR31585">
    <property type="entry name" value="FOLATE-BIOPTERIN TRANSPORTER 1, CHLOROPLASTIC"/>
    <property type="match status" value="1"/>
</dbReference>
<dbReference type="OrthoDB" id="754047at2759"/>
<evidence type="ECO:0000256" key="5">
    <source>
        <dbReference type="ARBA" id="ARBA00022989"/>
    </source>
</evidence>
<comment type="subcellular location">
    <subcellularLocation>
        <location evidence="1">Membrane</location>
        <topology evidence="1">Multi-pass membrane protein</topology>
    </subcellularLocation>
</comment>
<feature type="transmembrane region" description="Helical" evidence="8">
    <location>
        <begin position="353"/>
        <end position="378"/>
    </location>
</feature>
<feature type="transmembrane region" description="Helical" evidence="8">
    <location>
        <begin position="148"/>
        <end position="173"/>
    </location>
</feature>
<evidence type="ECO:0000256" key="8">
    <source>
        <dbReference type="SAM" id="Phobius"/>
    </source>
</evidence>
<dbReference type="AlphaFoldDB" id="A0A6A3Z0Q6"/>
<keyword evidence="3" id="KW-0813">Transport</keyword>
<dbReference type="Proteomes" id="UP000433483">
    <property type="component" value="Unassembled WGS sequence"/>
</dbReference>